<reference evidence="1" key="1">
    <citation type="journal article" date="2021" name="Proc. Natl. Acad. Sci. U.S.A.">
        <title>A Catalog of Tens of Thousands of Viruses from Human Metagenomes Reveals Hidden Associations with Chronic Diseases.</title>
        <authorList>
            <person name="Tisza M.J."/>
            <person name="Buck C.B."/>
        </authorList>
    </citation>
    <scope>NUCLEOTIDE SEQUENCE</scope>
    <source>
        <strain evidence="1">CtCfI1</strain>
    </source>
</reference>
<protein>
    <submittedName>
        <fullName evidence="1">Uncharacterized protein</fullName>
    </submittedName>
</protein>
<sequence>MFLSHLLNAQGVMPSERAKADQFPNMAIALSNAVINNPT</sequence>
<organism evidence="1">
    <name type="scientific">Siphoviridae sp. ctCfI1</name>
    <dbReference type="NCBI Taxonomy" id="2827809"/>
    <lineage>
        <taxon>Viruses</taxon>
        <taxon>Duplodnaviria</taxon>
        <taxon>Heunggongvirae</taxon>
        <taxon>Uroviricota</taxon>
        <taxon>Caudoviricetes</taxon>
    </lineage>
</organism>
<dbReference type="EMBL" id="BK032657">
    <property type="protein sequence ID" value="DAF53563.1"/>
    <property type="molecule type" value="Genomic_DNA"/>
</dbReference>
<accession>A0A8S5SRW6</accession>
<proteinExistence type="predicted"/>
<evidence type="ECO:0000313" key="1">
    <source>
        <dbReference type="EMBL" id="DAF53563.1"/>
    </source>
</evidence>
<name>A0A8S5SRW6_9CAUD</name>